<keyword evidence="6 8" id="KW-0687">Ribonucleoprotein</keyword>
<proteinExistence type="inferred from homology"/>
<evidence type="ECO:0000256" key="5">
    <source>
        <dbReference type="ARBA" id="ARBA00023128"/>
    </source>
</evidence>
<evidence type="ECO:0000313" key="10">
    <source>
        <dbReference type="EMBL" id="KAF1814659.1"/>
    </source>
</evidence>
<dbReference type="InterPro" id="IPR000597">
    <property type="entry name" value="Ribosomal_uL3"/>
</dbReference>
<gene>
    <name evidence="10 12" type="ORF">P152DRAFT_393306</name>
</gene>
<protein>
    <recommendedName>
        <fullName evidence="7">Large ribosomal subunit protein uL3m</fullName>
    </recommendedName>
</protein>
<evidence type="ECO:0000256" key="7">
    <source>
        <dbReference type="ARBA" id="ARBA00035209"/>
    </source>
</evidence>
<reference evidence="12" key="2">
    <citation type="submission" date="2020-04" db="EMBL/GenBank/DDBJ databases">
        <authorList>
            <consortium name="NCBI Genome Project"/>
        </authorList>
    </citation>
    <scope>NUCLEOTIDE SEQUENCE</scope>
    <source>
        <strain evidence="12">CBS 781.70</strain>
    </source>
</reference>
<name>A0A6G1G9X2_9PEZI</name>
<dbReference type="GO" id="GO:0005762">
    <property type="term" value="C:mitochondrial large ribosomal subunit"/>
    <property type="evidence" value="ECO:0007669"/>
    <property type="project" value="TreeGrafter"/>
</dbReference>
<dbReference type="SUPFAM" id="SSF50447">
    <property type="entry name" value="Translation proteins"/>
    <property type="match status" value="1"/>
</dbReference>
<dbReference type="InterPro" id="IPR019926">
    <property type="entry name" value="Ribosomal_uL3_CS"/>
</dbReference>
<dbReference type="OrthoDB" id="274683at2759"/>
<dbReference type="Gene3D" id="2.40.30.10">
    <property type="entry name" value="Translation factors"/>
    <property type="match status" value="1"/>
</dbReference>
<dbReference type="PANTHER" id="PTHR11229:SF8">
    <property type="entry name" value="LARGE RIBOSOMAL SUBUNIT PROTEIN UL3M"/>
    <property type="match status" value="1"/>
</dbReference>
<evidence type="ECO:0000256" key="2">
    <source>
        <dbReference type="ARBA" id="ARBA00006540"/>
    </source>
</evidence>
<evidence type="ECO:0000256" key="6">
    <source>
        <dbReference type="ARBA" id="ARBA00023274"/>
    </source>
</evidence>
<organism evidence="10">
    <name type="scientific">Eremomyces bilateralis CBS 781.70</name>
    <dbReference type="NCBI Taxonomy" id="1392243"/>
    <lineage>
        <taxon>Eukaryota</taxon>
        <taxon>Fungi</taxon>
        <taxon>Dikarya</taxon>
        <taxon>Ascomycota</taxon>
        <taxon>Pezizomycotina</taxon>
        <taxon>Dothideomycetes</taxon>
        <taxon>Dothideomycetes incertae sedis</taxon>
        <taxon>Eremomycetales</taxon>
        <taxon>Eremomycetaceae</taxon>
        <taxon>Eremomyces</taxon>
    </lineage>
</organism>
<evidence type="ECO:0000313" key="12">
    <source>
        <dbReference type="RefSeq" id="XP_033536290.1"/>
    </source>
</evidence>
<evidence type="ECO:0000313" key="11">
    <source>
        <dbReference type="Proteomes" id="UP000504638"/>
    </source>
</evidence>
<comment type="similarity">
    <text evidence="2 8">Belongs to the universal ribosomal protein uL3 family.</text>
</comment>
<keyword evidence="11" id="KW-1185">Reference proteome</keyword>
<dbReference type="HAMAP" id="MF_01325_B">
    <property type="entry name" value="Ribosomal_uL3_B"/>
    <property type="match status" value="1"/>
</dbReference>
<keyword evidence="3" id="KW-0809">Transit peptide</keyword>
<dbReference type="InterPro" id="IPR019927">
    <property type="entry name" value="Ribosomal_uL3_bac/org-type"/>
</dbReference>
<dbReference type="GO" id="GO:0003735">
    <property type="term" value="F:structural constituent of ribosome"/>
    <property type="evidence" value="ECO:0007669"/>
    <property type="project" value="InterPro"/>
</dbReference>
<dbReference type="Gene3D" id="3.30.160.810">
    <property type="match status" value="1"/>
</dbReference>
<dbReference type="FunFam" id="2.40.30.10:FF:000004">
    <property type="entry name" value="50S ribosomal protein L3"/>
    <property type="match status" value="1"/>
</dbReference>
<keyword evidence="5" id="KW-0496">Mitochondrion</keyword>
<evidence type="ECO:0000256" key="3">
    <source>
        <dbReference type="ARBA" id="ARBA00022946"/>
    </source>
</evidence>
<evidence type="ECO:0000256" key="9">
    <source>
        <dbReference type="SAM" id="MobiDB-lite"/>
    </source>
</evidence>
<dbReference type="Pfam" id="PF00297">
    <property type="entry name" value="Ribosomal_L3"/>
    <property type="match status" value="1"/>
</dbReference>
<keyword evidence="4 8" id="KW-0689">Ribosomal protein</keyword>
<dbReference type="EMBL" id="ML975153">
    <property type="protein sequence ID" value="KAF1814659.1"/>
    <property type="molecule type" value="Genomic_DNA"/>
</dbReference>
<dbReference type="GO" id="GO:0006412">
    <property type="term" value="P:translation"/>
    <property type="evidence" value="ECO:0007669"/>
    <property type="project" value="InterPro"/>
</dbReference>
<evidence type="ECO:0000256" key="8">
    <source>
        <dbReference type="RuleBase" id="RU003905"/>
    </source>
</evidence>
<evidence type="ECO:0000256" key="1">
    <source>
        <dbReference type="ARBA" id="ARBA00004173"/>
    </source>
</evidence>
<reference evidence="10 12" key="1">
    <citation type="submission" date="2020-01" db="EMBL/GenBank/DDBJ databases">
        <authorList>
            <consortium name="DOE Joint Genome Institute"/>
            <person name="Haridas S."/>
            <person name="Albert R."/>
            <person name="Binder M."/>
            <person name="Bloem J."/>
            <person name="Labutti K."/>
            <person name="Salamov A."/>
            <person name="Andreopoulos B."/>
            <person name="Baker S.E."/>
            <person name="Barry K."/>
            <person name="Bills G."/>
            <person name="Bluhm B.H."/>
            <person name="Cannon C."/>
            <person name="Castanera R."/>
            <person name="Culley D.E."/>
            <person name="Daum C."/>
            <person name="Ezra D."/>
            <person name="Gonzalez J.B."/>
            <person name="Henrissat B."/>
            <person name="Kuo A."/>
            <person name="Liang C."/>
            <person name="Lipzen A."/>
            <person name="Lutzoni F."/>
            <person name="Magnuson J."/>
            <person name="Mondo S."/>
            <person name="Nolan M."/>
            <person name="Ohm R."/>
            <person name="Pangilinan J."/>
            <person name="Park H.-J."/>
            <person name="Ramirez L."/>
            <person name="Alfaro M."/>
            <person name="Sun H."/>
            <person name="Tritt A."/>
            <person name="Yoshinaga Y."/>
            <person name="Zwiers L.-H."/>
            <person name="Turgeon B.G."/>
            <person name="Goodwin S.B."/>
            <person name="Spatafora J.W."/>
            <person name="Crous P.W."/>
            <person name="Grigoriev I.V."/>
        </authorList>
    </citation>
    <scope>NUCLEOTIDE SEQUENCE</scope>
    <source>
        <strain evidence="10 12">CBS 781.70</strain>
    </source>
</reference>
<comment type="subcellular location">
    <subcellularLocation>
        <location evidence="1">Mitochondrion</location>
    </subcellularLocation>
</comment>
<accession>A0A6G1G9X2</accession>
<dbReference type="FunFam" id="3.30.160.810:FF:000001">
    <property type="entry name" value="50S ribosomal protein L3"/>
    <property type="match status" value="1"/>
</dbReference>
<dbReference type="AlphaFoldDB" id="A0A6G1G9X2"/>
<dbReference type="RefSeq" id="XP_033536290.1">
    <property type="nucleotide sequence ID" value="XM_033676189.1"/>
</dbReference>
<feature type="region of interest" description="Disordered" evidence="9">
    <location>
        <begin position="1"/>
        <end position="23"/>
    </location>
</feature>
<evidence type="ECO:0000256" key="4">
    <source>
        <dbReference type="ARBA" id="ARBA00022980"/>
    </source>
</evidence>
<dbReference type="Proteomes" id="UP000504638">
    <property type="component" value="Unplaced"/>
</dbReference>
<dbReference type="GeneID" id="54416759"/>
<dbReference type="NCBIfam" id="TIGR03625">
    <property type="entry name" value="L3_bact"/>
    <property type="match status" value="1"/>
</dbReference>
<dbReference type="InterPro" id="IPR009000">
    <property type="entry name" value="Transl_B-barrel_sf"/>
</dbReference>
<sequence>MNPPVFSRFNHDPRYPPLESSRAGALSRKQFTFPHRTGITAIKKGMMGIFDKETGERIPCTVLQMDRLQVVGHKTKKANGYYAVQVGSGSKNPMKTTRAELGHFHKNEVPPKADITEFRVKGKDGLVPIGTCIRADWLIVGQFVDVKATSKGKGFAGGMKRHGWKGQPASHGNSLAHRAMGSSGAGQGGGSRVIPGKKMPGRMGGHSVTVCSLKVVQVDAENDLILVKGAVPGPRKGMIKIKDALRKAWPDVPSIPAHLLAQKAATSDAAAEVSDVAVEAESVS</sequence>
<dbReference type="PANTHER" id="PTHR11229">
    <property type="entry name" value="50S RIBOSOMAL PROTEIN L3"/>
    <property type="match status" value="1"/>
</dbReference>
<dbReference type="PROSITE" id="PS00474">
    <property type="entry name" value="RIBOSOMAL_L3"/>
    <property type="match status" value="1"/>
</dbReference>
<reference evidence="12" key="3">
    <citation type="submission" date="2025-04" db="UniProtKB">
        <authorList>
            <consortium name="RefSeq"/>
        </authorList>
    </citation>
    <scope>IDENTIFICATION</scope>
    <source>
        <strain evidence="12">CBS 781.70</strain>
    </source>
</reference>